<evidence type="ECO:0000313" key="2">
    <source>
        <dbReference type="Proteomes" id="UP001589734"/>
    </source>
</evidence>
<dbReference type="EMBL" id="JBHLYW010000007">
    <property type="protein sequence ID" value="MFC0076507.1"/>
    <property type="molecule type" value="Genomic_DNA"/>
</dbReference>
<accession>A0ABV6BM35</accession>
<sequence length="242" mass="28914">MENVRFFYSNKEVLTSFRNEVIERDDVEKLKKNIQINFCLDYSFKSLKTISLEYFNLCVGRVVKSKREETFDYCDLLDSIFYLFVTDCDLKKNEVRNVFELLKAHITLNQQSKIEIEEELLNHSKTYISIIIQHILNEKIDNQIINKNHELLGFDEFSALFNGNHEMLYDSVEMDLRSINRMRNLYKEKSPAKPIGFQDFSNMFATLGKIEFWKRLNINLDQNRINQLFVNEFGKNLNYFSF</sequence>
<keyword evidence="2" id="KW-1185">Reference proteome</keyword>
<evidence type="ECO:0000313" key="1">
    <source>
        <dbReference type="EMBL" id="MFC0076507.1"/>
    </source>
</evidence>
<proteinExistence type="predicted"/>
<organism evidence="1 2">
    <name type="scientific">Flavobacterium procerum</name>
    <dbReference type="NCBI Taxonomy" id="1455569"/>
    <lineage>
        <taxon>Bacteria</taxon>
        <taxon>Pseudomonadati</taxon>
        <taxon>Bacteroidota</taxon>
        <taxon>Flavobacteriia</taxon>
        <taxon>Flavobacteriales</taxon>
        <taxon>Flavobacteriaceae</taxon>
        <taxon>Flavobacterium</taxon>
    </lineage>
</organism>
<dbReference type="RefSeq" id="WP_379685546.1">
    <property type="nucleotide sequence ID" value="NZ_JBHLYW010000007.1"/>
</dbReference>
<reference evidence="1 2" key="1">
    <citation type="submission" date="2024-09" db="EMBL/GenBank/DDBJ databases">
        <authorList>
            <person name="Sun Q."/>
            <person name="Mori K."/>
        </authorList>
    </citation>
    <scope>NUCLEOTIDE SEQUENCE [LARGE SCALE GENOMIC DNA]</scope>
    <source>
        <strain evidence="1 2">CGMCC 1.12926</strain>
    </source>
</reference>
<dbReference type="Proteomes" id="UP001589734">
    <property type="component" value="Unassembled WGS sequence"/>
</dbReference>
<comment type="caution">
    <text evidence="1">The sequence shown here is derived from an EMBL/GenBank/DDBJ whole genome shotgun (WGS) entry which is preliminary data.</text>
</comment>
<gene>
    <name evidence="1" type="ORF">ACFFLS_05615</name>
</gene>
<protein>
    <submittedName>
        <fullName evidence="1">Uncharacterized protein</fullName>
    </submittedName>
</protein>
<name>A0ABV6BM35_9FLAO</name>